<protein>
    <submittedName>
        <fullName evidence="1">Uncharacterized protein</fullName>
    </submittedName>
</protein>
<reference evidence="1" key="1">
    <citation type="submission" date="2020-08" db="EMBL/GenBank/DDBJ databases">
        <title>A bifunctional nitrone conjugated secondary metabolite targeting the ribosome.</title>
        <authorList>
            <person name="Limbrick E.M."/>
            <person name="Graf M."/>
            <person name="Derewacz D.K."/>
            <person name="Nguyen F."/>
            <person name="Spraggins J.M."/>
            <person name="Wieland M."/>
            <person name="Ynigez-Gutierrez A.E."/>
            <person name="Reisman B.J."/>
            <person name="Zinshteyn B."/>
            <person name="McCulloch K."/>
            <person name="Iverson T.M."/>
            <person name="Green R."/>
            <person name="Wilson D.N."/>
            <person name="Bachmann B.O."/>
        </authorList>
    </citation>
    <scope>NUCLEOTIDE SEQUENCE</scope>
    <source>
        <strain evidence="1">Africana</strain>
    </source>
</reference>
<proteinExistence type="predicted"/>
<name>A0A7D6C9J0_9ACTN</name>
<evidence type="ECO:0000313" key="1">
    <source>
        <dbReference type="EMBL" id="QLJ96882.1"/>
    </source>
</evidence>
<organism evidence="1">
    <name type="scientific">Micromonospora carbonacea</name>
    <dbReference type="NCBI Taxonomy" id="47853"/>
    <lineage>
        <taxon>Bacteria</taxon>
        <taxon>Bacillati</taxon>
        <taxon>Actinomycetota</taxon>
        <taxon>Actinomycetes</taxon>
        <taxon>Micromonosporales</taxon>
        <taxon>Micromonosporaceae</taxon>
        <taxon>Micromonospora</taxon>
    </lineage>
</organism>
<accession>A0A7D6C9J0</accession>
<gene>
    <name evidence="1" type="ORF">HZU44_18525</name>
</gene>
<dbReference type="AlphaFoldDB" id="A0A7D6C9J0"/>
<sequence length="66" mass="7349">MARTVGVVFPFFQPPPTLTVVGNVMLLTELRRSVPAKQRCSRAGELLDRVGLAALADDREPRRTDR</sequence>
<dbReference type="EMBL" id="CP058905">
    <property type="protein sequence ID" value="QLJ96882.1"/>
    <property type="molecule type" value="Genomic_DNA"/>
</dbReference>